<reference evidence="1 2" key="1">
    <citation type="submission" date="2019-08" db="EMBL/GenBank/DDBJ databases">
        <title>Calorimonas adulescens gen. nov., sp. nov., an anaerobic thermophilic bacterium from Sakhalin hot spring.</title>
        <authorList>
            <person name="Khomyakova M.A."/>
            <person name="Merkel A.Y."/>
            <person name="Novikov A."/>
            <person name="Bonch-Osmolovskaya E.A."/>
            <person name="Slobodkin A.I."/>
        </authorList>
    </citation>
    <scope>NUCLEOTIDE SEQUENCE [LARGE SCALE GENOMIC DNA]</scope>
    <source>
        <strain evidence="1 2">A05MB</strain>
    </source>
</reference>
<name>A0A5D8QCL7_9THEO</name>
<evidence type="ECO:0008006" key="3">
    <source>
        <dbReference type="Google" id="ProtNLM"/>
    </source>
</evidence>
<comment type="caution">
    <text evidence="1">The sequence shown here is derived from an EMBL/GenBank/DDBJ whole genome shotgun (WGS) entry which is preliminary data.</text>
</comment>
<accession>A0A5D8QCL7</accession>
<protein>
    <recommendedName>
        <fullName evidence="3">Transposase</fullName>
    </recommendedName>
</protein>
<dbReference type="SUPFAM" id="SSF53098">
    <property type="entry name" value="Ribonuclease H-like"/>
    <property type="match status" value="1"/>
</dbReference>
<gene>
    <name evidence="1" type="ORF">FWJ32_05110</name>
</gene>
<evidence type="ECO:0000313" key="1">
    <source>
        <dbReference type="EMBL" id="TZE82390.1"/>
    </source>
</evidence>
<dbReference type="Proteomes" id="UP000322976">
    <property type="component" value="Unassembled WGS sequence"/>
</dbReference>
<dbReference type="AlphaFoldDB" id="A0A5D8QCL7"/>
<organism evidence="1 2">
    <name type="scientific">Calorimonas adulescens</name>
    <dbReference type="NCBI Taxonomy" id="2606906"/>
    <lineage>
        <taxon>Bacteria</taxon>
        <taxon>Bacillati</taxon>
        <taxon>Bacillota</taxon>
        <taxon>Clostridia</taxon>
        <taxon>Thermoanaerobacterales</taxon>
        <taxon>Thermoanaerobacteraceae</taxon>
        <taxon>Calorimonas</taxon>
    </lineage>
</organism>
<dbReference type="InterPro" id="IPR012337">
    <property type="entry name" value="RNaseH-like_sf"/>
</dbReference>
<proteinExistence type="predicted"/>
<keyword evidence="2" id="KW-1185">Reference proteome</keyword>
<sequence length="176" mass="20594">MAVFPLLHSHHFLNNLNPHYLPTCLISLVSNFSEHLRYIKSMGFEYVMAYKVCSSGKAVNGLWKIEESFRVLKSNFEARPIFVLTKSSIEGHFVLCYLALVIQRYLEYILQQKNVKISTERIHEALKSANLIIITKIKSDKEYYLKSKSNKDYEMIRQALWLPNIPQYGKVKTELF</sequence>
<dbReference type="EMBL" id="VTPS01000006">
    <property type="protein sequence ID" value="TZE82390.1"/>
    <property type="molecule type" value="Genomic_DNA"/>
</dbReference>
<evidence type="ECO:0000313" key="2">
    <source>
        <dbReference type="Proteomes" id="UP000322976"/>
    </source>
</evidence>